<reference evidence="4" key="2">
    <citation type="submission" date="2015-01" db="EMBL/GenBank/DDBJ databases">
        <title>Complete genome sequence of Methylobacterium aquaticum strain 22A.</title>
        <authorList>
            <person name="Tani A."/>
            <person name="Ogura Y."/>
            <person name="Hayashi T."/>
        </authorList>
    </citation>
    <scope>NUCLEOTIDE SEQUENCE [LARGE SCALE GENOMIC DNA]</scope>
    <source>
        <strain evidence="4">MA-22A</strain>
    </source>
</reference>
<dbReference type="SMART" id="SM00062">
    <property type="entry name" value="PBPb"/>
    <property type="match status" value="1"/>
</dbReference>
<dbReference type="PANTHER" id="PTHR35936:SF17">
    <property type="entry name" value="ARGININE-BINDING EXTRACELLULAR PROTEIN ARTP"/>
    <property type="match status" value="1"/>
</dbReference>
<evidence type="ECO:0000259" key="2">
    <source>
        <dbReference type="SMART" id="SM00062"/>
    </source>
</evidence>
<dbReference type="AlphaFoldDB" id="A0A0C6F858"/>
<dbReference type="InterPro" id="IPR001638">
    <property type="entry name" value="Solute-binding_3/MltF_N"/>
</dbReference>
<dbReference type="PANTHER" id="PTHR35936">
    <property type="entry name" value="MEMBRANE-BOUND LYTIC MUREIN TRANSGLYCOSYLASE F"/>
    <property type="match status" value="1"/>
</dbReference>
<dbReference type="PATRIC" id="fig|270351.10.peg.1113"/>
<keyword evidence="1" id="KW-0732">Signal</keyword>
<evidence type="ECO:0000256" key="1">
    <source>
        <dbReference type="ARBA" id="ARBA00022729"/>
    </source>
</evidence>
<accession>A0A0C6F858</accession>
<dbReference type="EMBL" id="AP014704">
    <property type="protein sequence ID" value="BAQ44538.1"/>
    <property type="molecule type" value="Genomic_DNA"/>
</dbReference>
<evidence type="ECO:0000313" key="3">
    <source>
        <dbReference type="EMBL" id="BAQ44538.1"/>
    </source>
</evidence>
<dbReference type="Gene3D" id="3.40.190.10">
    <property type="entry name" value="Periplasmic binding protein-like II"/>
    <property type="match status" value="2"/>
</dbReference>
<reference evidence="3 4" key="1">
    <citation type="journal article" date="2015" name="Genome Announc.">
        <title>Complete Genome Sequence of Methylobacterium aquaticum Strain 22A, Isolated from Racomitrium japonicum Moss.</title>
        <authorList>
            <person name="Tani A."/>
            <person name="Ogura Y."/>
            <person name="Hayashi T."/>
            <person name="Kimbara K."/>
        </authorList>
    </citation>
    <scope>NUCLEOTIDE SEQUENCE [LARGE SCALE GENOMIC DNA]</scope>
    <source>
        <strain evidence="3 4">MA-22A</strain>
    </source>
</reference>
<dbReference type="SUPFAM" id="SSF53850">
    <property type="entry name" value="Periplasmic binding protein-like II"/>
    <property type="match status" value="1"/>
</dbReference>
<dbReference type="Proteomes" id="UP000061432">
    <property type="component" value="Chromosome"/>
</dbReference>
<evidence type="ECO:0000313" key="4">
    <source>
        <dbReference type="Proteomes" id="UP000061432"/>
    </source>
</evidence>
<protein>
    <submittedName>
        <fullName evidence="3">Extracellular solute-binding protein family 3</fullName>
    </submittedName>
</protein>
<dbReference type="Pfam" id="PF00497">
    <property type="entry name" value="SBP_bac_3"/>
    <property type="match status" value="1"/>
</dbReference>
<organism evidence="3 4">
    <name type="scientific">Methylobacterium aquaticum</name>
    <dbReference type="NCBI Taxonomy" id="270351"/>
    <lineage>
        <taxon>Bacteria</taxon>
        <taxon>Pseudomonadati</taxon>
        <taxon>Pseudomonadota</taxon>
        <taxon>Alphaproteobacteria</taxon>
        <taxon>Hyphomicrobiales</taxon>
        <taxon>Methylobacteriaceae</taxon>
        <taxon>Methylobacterium</taxon>
    </lineage>
</organism>
<dbReference type="KEGG" id="maqu:Maq22A_c05865"/>
<proteinExistence type="predicted"/>
<sequence>MRDPVTSDPAAGRPLRIAINLANAALVRIGEHDGEPHGIAVDLGRALGEWLDRPVRLVTFPSAGALMASVGDAGWDVAFIAVDPARVDRVAYSRPYKRIEAVFAVRETSPLRSGDDVDRPQVRVASAAGAAYHGHLARSLRHAELSTVPTPGDALRLLCEGGCDVAAGVRQAVEAFAAQRTDLRLLPGRFMAIEQALAVPRQGTLGASVLDEFLAHAAAKGMIDDDAI</sequence>
<name>A0A0C6F858_9HYPH</name>
<gene>
    <name evidence="3" type="primary">hisJ</name>
    <name evidence="3" type="ORF">Maq22A_c05865</name>
</gene>
<feature type="domain" description="Solute-binding protein family 3/N-terminal" evidence="2">
    <location>
        <begin position="14"/>
        <end position="226"/>
    </location>
</feature>
<dbReference type="OrthoDB" id="6955767at2"/>
<dbReference type="STRING" id="270351.Maq22A_c05865"/>